<keyword evidence="4 5" id="KW-0472">Membrane</keyword>
<evidence type="ECO:0000256" key="5">
    <source>
        <dbReference type="SAM" id="Phobius"/>
    </source>
</evidence>
<proteinExistence type="predicted"/>
<feature type="transmembrane region" description="Helical" evidence="5">
    <location>
        <begin position="21"/>
        <end position="40"/>
    </location>
</feature>
<dbReference type="EMBL" id="CP022117">
    <property type="protein sequence ID" value="ASG17833.1"/>
    <property type="molecule type" value="Genomic_DNA"/>
</dbReference>
<reference evidence="7 8" key="1">
    <citation type="submission" date="2017-06" db="EMBL/GenBank/DDBJ databases">
        <title>Salmonella reference genomes for public health.</title>
        <authorList>
            <person name="Robertson J."/>
            <person name="Yoshida C."/>
            <person name="Gurnik S."/>
            <person name="Nash J."/>
        </authorList>
    </citation>
    <scope>NUCLEOTIDE SEQUENCE [LARGE SCALE GENOMIC DNA]</scope>
    <source>
        <strain evidence="7 8">S-1643</strain>
    </source>
</reference>
<keyword evidence="2 5" id="KW-0812">Transmembrane</keyword>
<accession>A0A2C9P2S4</accession>
<feature type="domain" description="DUF202" evidence="6">
    <location>
        <begin position="10"/>
        <end position="67"/>
    </location>
</feature>
<evidence type="ECO:0000256" key="1">
    <source>
        <dbReference type="ARBA" id="ARBA00004127"/>
    </source>
</evidence>
<organism evidence="7 8">
    <name type="scientific">Salmonella enterica subsp. enterica serovar Macclesfield str. S-1643</name>
    <dbReference type="NCBI Taxonomy" id="1242107"/>
    <lineage>
        <taxon>Bacteria</taxon>
        <taxon>Pseudomonadati</taxon>
        <taxon>Pseudomonadota</taxon>
        <taxon>Gammaproteobacteria</taxon>
        <taxon>Enterobacterales</taxon>
        <taxon>Enterobacteriaceae</taxon>
        <taxon>Salmonella</taxon>
    </lineage>
</organism>
<dbReference type="AlphaFoldDB" id="A0A2C9P2S4"/>
<evidence type="ECO:0000256" key="3">
    <source>
        <dbReference type="ARBA" id="ARBA00022989"/>
    </source>
</evidence>
<evidence type="ECO:0000313" key="7">
    <source>
        <dbReference type="EMBL" id="ASG17833.1"/>
    </source>
</evidence>
<protein>
    <recommendedName>
        <fullName evidence="6">DUF202 domain-containing protein</fullName>
    </recommendedName>
</protein>
<evidence type="ECO:0000256" key="2">
    <source>
        <dbReference type="ARBA" id="ARBA00022692"/>
    </source>
</evidence>
<evidence type="ECO:0000259" key="6">
    <source>
        <dbReference type="Pfam" id="PF02656"/>
    </source>
</evidence>
<dbReference type="Proteomes" id="UP000197157">
    <property type="component" value="Chromosome"/>
</dbReference>
<evidence type="ECO:0000313" key="8">
    <source>
        <dbReference type="Proteomes" id="UP000197157"/>
    </source>
</evidence>
<dbReference type="Pfam" id="PF02656">
    <property type="entry name" value="DUF202"/>
    <property type="match status" value="1"/>
</dbReference>
<feature type="transmembrane region" description="Helical" evidence="5">
    <location>
        <begin position="85"/>
        <end position="107"/>
    </location>
</feature>
<dbReference type="InterPro" id="IPR003807">
    <property type="entry name" value="DUF202"/>
</dbReference>
<name>A0A2C9P2S4_SALET</name>
<keyword evidence="3 5" id="KW-1133">Transmembrane helix</keyword>
<feature type="transmembrane region" description="Helical" evidence="5">
    <location>
        <begin position="46"/>
        <end position="64"/>
    </location>
</feature>
<gene>
    <name evidence="7" type="ORF">LFZ25_18770</name>
</gene>
<comment type="subcellular location">
    <subcellularLocation>
        <location evidence="1">Endomembrane system</location>
        <topology evidence="1">Multi-pass membrane protein</topology>
    </subcellularLocation>
</comment>
<evidence type="ECO:0000256" key="4">
    <source>
        <dbReference type="ARBA" id="ARBA00023136"/>
    </source>
</evidence>
<dbReference type="GO" id="GO:0012505">
    <property type="term" value="C:endomembrane system"/>
    <property type="evidence" value="ECO:0007669"/>
    <property type="project" value="UniProtKB-SubCell"/>
</dbReference>
<sequence length="110" mass="12013">MKQALRLRDAGLQPERTAMSWHRTVFSALALALLTTRTGFTRDDSILASIGGLSTFISLVLCIISLQRQKSVILDIPLISHPTILAKRLICIATGLNAFAIALHSLITIF</sequence>